<keyword evidence="2" id="KW-1185">Reference proteome</keyword>
<accession>A0ACC2NFA6</accession>
<reference evidence="1" key="1">
    <citation type="submission" date="2023-04" db="EMBL/GenBank/DDBJ databases">
        <title>A chromosome-level genome assembly of the parasitoid wasp Eretmocerus hayati.</title>
        <authorList>
            <person name="Zhong Y."/>
            <person name="Liu S."/>
            <person name="Liu Y."/>
        </authorList>
    </citation>
    <scope>NUCLEOTIDE SEQUENCE</scope>
    <source>
        <strain evidence="1">ZJU_SS_LIU_2023</strain>
    </source>
</reference>
<dbReference type="Proteomes" id="UP001239111">
    <property type="component" value="Chromosome 3"/>
</dbReference>
<protein>
    <submittedName>
        <fullName evidence="1">Uncharacterized protein</fullName>
    </submittedName>
</protein>
<gene>
    <name evidence="1" type="ORF">QAD02_001104</name>
</gene>
<organism evidence="1 2">
    <name type="scientific">Eretmocerus hayati</name>
    <dbReference type="NCBI Taxonomy" id="131215"/>
    <lineage>
        <taxon>Eukaryota</taxon>
        <taxon>Metazoa</taxon>
        <taxon>Ecdysozoa</taxon>
        <taxon>Arthropoda</taxon>
        <taxon>Hexapoda</taxon>
        <taxon>Insecta</taxon>
        <taxon>Pterygota</taxon>
        <taxon>Neoptera</taxon>
        <taxon>Endopterygota</taxon>
        <taxon>Hymenoptera</taxon>
        <taxon>Apocrita</taxon>
        <taxon>Proctotrupomorpha</taxon>
        <taxon>Chalcidoidea</taxon>
        <taxon>Aphelinidae</taxon>
        <taxon>Aphelininae</taxon>
        <taxon>Eretmocerus</taxon>
    </lineage>
</organism>
<name>A0ACC2NFA6_9HYME</name>
<proteinExistence type="predicted"/>
<evidence type="ECO:0000313" key="1">
    <source>
        <dbReference type="EMBL" id="KAJ8669845.1"/>
    </source>
</evidence>
<evidence type="ECO:0000313" key="2">
    <source>
        <dbReference type="Proteomes" id="UP001239111"/>
    </source>
</evidence>
<dbReference type="EMBL" id="CM056743">
    <property type="protein sequence ID" value="KAJ8669845.1"/>
    <property type="molecule type" value="Genomic_DNA"/>
</dbReference>
<comment type="caution">
    <text evidence="1">The sequence shown here is derived from an EMBL/GenBank/DDBJ whole genome shotgun (WGS) entry which is preliminary data.</text>
</comment>
<sequence length="344" mass="39539">MKQNLLRTIVTRHQYGHTIIERLLSASAKMAKSKYDYVRDFEHEDPCLPNCWIVVRIDGRNFSKFADTHQFIKPNDLAAIELMNRAAVSVMEDFREIVIAYGQSDEYSFVFRKDTTLFKRRASKLMSNVNSLFASSYVYHWPQYLKNKELRYPPSFDARVVLYPTDKNLRDYLAWRQADVHINNLYNTCFWSLVLKKHMTPQQAEEKLSGTLSAHKNEILFQEFGINYNNEPPIFKKGTTLIRKLVPNGMGRLKPSVVQLADDIIGDRFWKENPEVIGLKSLGTYQPPPNSIPPVPMSVPGNPIHQPMPMNPNQIGNVIQLPPTNNIMQDLSREASKNGDPGNN</sequence>